<keyword evidence="1" id="KW-1133">Transmembrane helix</keyword>
<accession>A0ABT9WZ14</accession>
<keyword evidence="1" id="KW-0472">Membrane</keyword>
<evidence type="ECO:0000313" key="3">
    <source>
        <dbReference type="Proteomes" id="UP001223586"/>
    </source>
</evidence>
<evidence type="ECO:0000313" key="2">
    <source>
        <dbReference type="EMBL" id="MDQ0178528.1"/>
    </source>
</evidence>
<feature type="transmembrane region" description="Helical" evidence="1">
    <location>
        <begin position="136"/>
        <end position="159"/>
    </location>
</feature>
<keyword evidence="1" id="KW-0812">Transmembrane</keyword>
<gene>
    <name evidence="2" type="ORF">J2S08_004435</name>
</gene>
<organism evidence="2 3">
    <name type="scientific">Bacillus chungangensis</name>
    <dbReference type="NCBI Taxonomy" id="587633"/>
    <lineage>
        <taxon>Bacteria</taxon>
        <taxon>Bacillati</taxon>
        <taxon>Bacillota</taxon>
        <taxon>Bacilli</taxon>
        <taxon>Bacillales</taxon>
        <taxon>Bacillaceae</taxon>
        <taxon>Bacillus</taxon>
    </lineage>
</organism>
<reference evidence="2 3" key="1">
    <citation type="submission" date="2023-07" db="EMBL/GenBank/DDBJ databases">
        <title>Genomic Encyclopedia of Type Strains, Phase IV (KMG-IV): sequencing the most valuable type-strain genomes for metagenomic binning, comparative biology and taxonomic classification.</title>
        <authorList>
            <person name="Goeker M."/>
        </authorList>
    </citation>
    <scope>NUCLEOTIDE SEQUENCE [LARGE SCALE GENOMIC DNA]</scope>
    <source>
        <strain evidence="2 3">DSM 23837</strain>
    </source>
</reference>
<evidence type="ECO:0000256" key="1">
    <source>
        <dbReference type="SAM" id="Phobius"/>
    </source>
</evidence>
<comment type="caution">
    <text evidence="2">The sequence shown here is derived from an EMBL/GenBank/DDBJ whole genome shotgun (WGS) entry which is preliminary data.</text>
</comment>
<feature type="transmembrane region" description="Helical" evidence="1">
    <location>
        <begin position="90"/>
        <end position="116"/>
    </location>
</feature>
<proteinExistence type="predicted"/>
<dbReference type="EMBL" id="JAUSTT010000049">
    <property type="protein sequence ID" value="MDQ0178528.1"/>
    <property type="molecule type" value="Genomic_DNA"/>
</dbReference>
<protein>
    <submittedName>
        <fullName evidence="2">Membrane protein</fullName>
    </submittedName>
</protein>
<name>A0ABT9WZ14_9BACI</name>
<dbReference type="Proteomes" id="UP001223586">
    <property type="component" value="Unassembled WGS sequence"/>
</dbReference>
<keyword evidence="3" id="KW-1185">Reference proteome</keyword>
<dbReference type="RefSeq" id="WP_307233438.1">
    <property type="nucleotide sequence ID" value="NZ_JAUSTT010000049.1"/>
</dbReference>
<sequence>MNQYMFLKVLETNLSALPEGERKDILSDYQEYFDAGKSEGKSEEEIAKKLGNPKQIAKELRTMYHLDQLETDPSTSNFMRAVIGTISLSFFNLVFVLGPFLALVGVFIAFYTAAAILTLAPFLHLFDLLLIREFEWFPFFASLAFSGLGILLLIGLLHATRAFFHLFKKYLQWNVRIVKGEK</sequence>
<dbReference type="Pfam" id="PF22564">
    <property type="entry name" value="HAAS"/>
    <property type="match status" value="1"/>
</dbReference>